<name>A0A0C9Z0R0_9AGAM</name>
<dbReference type="AlphaFoldDB" id="A0A0C9Z0R0"/>
<keyword evidence="2" id="KW-1185">Reference proteome</keyword>
<dbReference type="HOGENOM" id="CLU_2469933_0_0_1"/>
<gene>
    <name evidence="1" type="ORF">PISMIDRAFT_669985</name>
</gene>
<evidence type="ECO:0000313" key="1">
    <source>
        <dbReference type="EMBL" id="KIK31040.1"/>
    </source>
</evidence>
<reference evidence="2" key="2">
    <citation type="submission" date="2015-01" db="EMBL/GenBank/DDBJ databases">
        <title>Evolutionary Origins and Diversification of the Mycorrhizal Mutualists.</title>
        <authorList>
            <consortium name="DOE Joint Genome Institute"/>
            <consortium name="Mycorrhizal Genomics Consortium"/>
            <person name="Kohler A."/>
            <person name="Kuo A."/>
            <person name="Nagy L.G."/>
            <person name="Floudas D."/>
            <person name="Copeland A."/>
            <person name="Barry K.W."/>
            <person name="Cichocki N."/>
            <person name="Veneault-Fourrey C."/>
            <person name="LaButti K."/>
            <person name="Lindquist E.A."/>
            <person name="Lipzen A."/>
            <person name="Lundell T."/>
            <person name="Morin E."/>
            <person name="Murat C."/>
            <person name="Riley R."/>
            <person name="Ohm R."/>
            <person name="Sun H."/>
            <person name="Tunlid A."/>
            <person name="Henrissat B."/>
            <person name="Grigoriev I.V."/>
            <person name="Hibbett D.S."/>
            <person name="Martin F."/>
        </authorList>
    </citation>
    <scope>NUCLEOTIDE SEQUENCE [LARGE SCALE GENOMIC DNA]</scope>
    <source>
        <strain evidence="2">441</strain>
    </source>
</reference>
<proteinExistence type="predicted"/>
<protein>
    <submittedName>
        <fullName evidence="1">Uncharacterized protein</fullName>
    </submittedName>
</protein>
<dbReference type="EMBL" id="KN833685">
    <property type="protein sequence ID" value="KIK31040.1"/>
    <property type="molecule type" value="Genomic_DNA"/>
</dbReference>
<organism evidence="1 2">
    <name type="scientific">Pisolithus microcarpus 441</name>
    <dbReference type="NCBI Taxonomy" id="765257"/>
    <lineage>
        <taxon>Eukaryota</taxon>
        <taxon>Fungi</taxon>
        <taxon>Dikarya</taxon>
        <taxon>Basidiomycota</taxon>
        <taxon>Agaricomycotina</taxon>
        <taxon>Agaricomycetes</taxon>
        <taxon>Agaricomycetidae</taxon>
        <taxon>Boletales</taxon>
        <taxon>Sclerodermatineae</taxon>
        <taxon>Pisolithaceae</taxon>
        <taxon>Pisolithus</taxon>
    </lineage>
</organism>
<reference evidence="1 2" key="1">
    <citation type="submission" date="2014-04" db="EMBL/GenBank/DDBJ databases">
        <authorList>
            <consortium name="DOE Joint Genome Institute"/>
            <person name="Kuo A."/>
            <person name="Kohler A."/>
            <person name="Costa M.D."/>
            <person name="Nagy L.G."/>
            <person name="Floudas D."/>
            <person name="Copeland A."/>
            <person name="Barry K.W."/>
            <person name="Cichocki N."/>
            <person name="Veneault-Fourrey C."/>
            <person name="LaButti K."/>
            <person name="Lindquist E.A."/>
            <person name="Lipzen A."/>
            <person name="Lundell T."/>
            <person name="Morin E."/>
            <person name="Murat C."/>
            <person name="Sun H."/>
            <person name="Tunlid A."/>
            <person name="Henrissat B."/>
            <person name="Grigoriev I.V."/>
            <person name="Hibbett D.S."/>
            <person name="Martin F."/>
            <person name="Nordberg H.P."/>
            <person name="Cantor M.N."/>
            <person name="Hua S.X."/>
        </authorList>
    </citation>
    <scope>NUCLEOTIDE SEQUENCE [LARGE SCALE GENOMIC DNA]</scope>
    <source>
        <strain evidence="1 2">441</strain>
    </source>
</reference>
<accession>A0A0C9Z0R0</accession>
<sequence length="88" mass="10604">MNCCSVVWCTLDYYTAVRIFLWQPNQRVRLHIEFRRQNYYEDDNRDFFWVHQPPVTYSCLRLGVETNAKAGLWYSCSGSRNAMHWCGE</sequence>
<dbReference type="Proteomes" id="UP000054018">
    <property type="component" value="Unassembled WGS sequence"/>
</dbReference>
<evidence type="ECO:0000313" key="2">
    <source>
        <dbReference type="Proteomes" id="UP000054018"/>
    </source>
</evidence>